<organism evidence="3 4">
    <name type="scientific">Salirhabdus euzebyi</name>
    <dbReference type="NCBI Taxonomy" id="394506"/>
    <lineage>
        <taxon>Bacteria</taxon>
        <taxon>Bacillati</taxon>
        <taxon>Bacillota</taxon>
        <taxon>Bacilli</taxon>
        <taxon>Bacillales</taxon>
        <taxon>Bacillaceae</taxon>
        <taxon>Salirhabdus</taxon>
    </lineage>
</organism>
<dbReference type="PANTHER" id="PTHR43155:SF2">
    <property type="entry name" value="CYCLIC DI-GMP PHOSPHODIESTERASE PA4108"/>
    <property type="match status" value="1"/>
</dbReference>
<dbReference type="InterPro" id="IPR037522">
    <property type="entry name" value="HD_GYP_dom"/>
</dbReference>
<gene>
    <name evidence="3" type="ORF">HNQ94_001191</name>
</gene>
<dbReference type="PROSITE" id="PS51832">
    <property type="entry name" value="HD_GYP"/>
    <property type="match status" value="1"/>
</dbReference>
<protein>
    <submittedName>
        <fullName evidence="3">HD-GYP domain-containing protein (C-di-GMP phosphodiesterase class II)</fullName>
    </submittedName>
</protein>
<evidence type="ECO:0000259" key="2">
    <source>
        <dbReference type="PROSITE" id="PS51832"/>
    </source>
</evidence>
<dbReference type="SUPFAM" id="SSF109604">
    <property type="entry name" value="HD-domain/PDEase-like"/>
    <property type="match status" value="1"/>
</dbReference>
<dbReference type="PANTHER" id="PTHR43155">
    <property type="entry name" value="CYCLIC DI-GMP PHOSPHODIESTERASE PA4108-RELATED"/>
    <property type="match status" value="1"/>
</dbReference>
<proteinExistence type="predicted"/>
<dbReference type="AlphaFoldDB" id="A0A841Q2K9"/>
<reference evidence="3 4" key="1">
    <citation type="submission" date="2020-08" db="EMBL/GenBank/DDBJ databases">
        <title>Genomic Encyclopedia of Type Strains, Phase IV (KMG-IV): sequencing the most valuable type-strain genomes for metagenomic binning, comparative biology and taxonomic classification.</title>
        <authorList>
            <person name="Goeker M."/>
        </authorList>
    </citation>
    <scope>NUCLEOTIDE SEQUENCE [LARGE SCALE GENOMIC DNA]</scope>
    <source>
        <strain evidence="3 4">DSM 19612</strain>
    </source>
</reference>
<dbReference type="RefSeq" id="WP_174495300.1">
    <property type="nucleotide sequence ID" value="NZ_CADDWK010000003.1"/>
</dbReference>
<sequence>MRLVTVDSCPSGITLGKTIYNENGTVLLAAGTVLTDRLINGLKKYQIHTIYVEDEASEGIEIINTIPAELRNKAVNEITEGLNTIASIKQSPIRGLMKSERTIRTFQKIVKEIQGCLTENPTALNLLAATKVHENYVYSHCLNVAIYATQLGIENGLPIKKIEEIGLGAMLHDIGKLFVSRDILNKPGKLSNEEFEHVKTHSALGYELLKKIHEIPIPVAHCAYQHHERIDGKGYPRGLKGNEIHNYVKILSVVDVFDAVTSARVYRKPFLPHKGLELLYAGCGTQFENEQVQLFKKCIAIYPAGTTVQLNDGRVGIVSKYDFNAVGRPIVRIIKDEEQQNVKPYEIDLSTKQNLMFEIKEANAILQL</sequence>
<dbReference type="InterPro" id="IPR006674">
    <property type="entry name" value="HD_domain"/>
</dbReference>
<dbReference type="Gene3D" id="1.10.3210.10">
    <property type="entry name" value="Hypothetical protein af1432"/>
    <property type="match status" value="1"/>
</dbReference>
<accession>A0A841Q2K9</accession>
<feature type="domain" description="HD-GYP" evidence="2">
    <location>
        <begin position="115"/>
        <end position="311"/>
    </location>
</feature>
<dbReference type="InterPro" id="IPR003607">
    <property type="entry name" value="HD/PDEase_dom"/>
</dbReference>
<name>A0A841Q2K9_9BACI</name>
<keyword evidence="4" id="KW-1185">Reference proteome</keyword>
<evidence type="ECO:0000313" key="3">
    <source>
        <dbReference type="EMBL" id="MBB6452745.1"/>
    </source>
</evidence>
<dbReference type="CDD" id="cd00077">
    <property type="entry name" value="HDc"/>
    <property type="match status" value="1"/>
</dbReference>
<evidence type="ECO:0000313" key="4">
    <source>
        <dbReference type="Proteomes" id="UP000581688"/>
    </source>
</evidence>
<feature type="domain" description="HD" evidence="1">
    <location>
        <begin position="137"/>
        <end position="260"/>
    </location>
</feature>
<dbReference type="Pfam" id="PF13487">
    <property type="entry name" value="HD_5"/>
    <property type="match status" value="1"/>
</dbReference>
<dbReference type="PROSITE" id="PS51831">
    <property type="entry name" value="HD"/>
    <property type="match status" value="1"/>
</dbReference>
<dbReference type="SMART" id="SM00471">
    <property type="entry name" value="HDc"/>
    <property type="match status" value="1"/>
</dbReference>
<evidence type="ECO:0000259" key="1">
    <source>
        <dbReference type="PROSITE" id="PS51831"/>
    </source>
</evidence>
<dbReference type="Proteomes" id="UP000581688">
    <property type="component" value="Unassembled WGS sequence"/>
</dbReference>
<dbReference type="EMBL" id="JACHGH010000003">
    <property type="protein sequence ID" value="MBB6452745.1"/>
    <property type="molecule type" value="Genomic_DNA"/>
</dbReference>
<comment type="caution">
    <text evidence="3">The sequence shown here is derived from an EMBL/GenBank/DDBJ whole genome shotgun (WGS) entry which is preliminary data.</text>
</comment>